<name>A0A2T1C7N4_9CYAN</name>
<reference evidence="1 2" key="2">
    <citation type="submission" date="2018-03" db="EMBL/GenBank/DDBJ databases">
        <title>The ancient ancestry and fast evolution of plastids.</title>
        <authorList>
            <person name="Moore K.R."/>
            <person name="Magnabosco C."/>
            <person name="Momper L."/>
            <person name="Gold D.A."/>
            <person name="Bosak T."/>
            <person name="Fournier G.P."/>
        </authorList>
    </citation>
    <scope>NUCLEOTIDE SEQUENCE [LARGE SCALE GENOMIC DNA]</scope>
    <source>
        <strain evidence="1 2">CCAP 1448/3</strain>
    </source>
</reference>
<reference evidence="1 2" key="1">
    <citation type="submission" date="2018-02" db="EMBL/GenBank/DDBJ databases">
        <authorList>
            <person name="Cohen D.B."/>
            <person name="Kent A.D."/>
        </authorList>
    </citation>
    <scope>NUCLEOTIDE SEQUENCE [LARGE SCALE GENOMIC DNA]</scope>
    <source>
        <strain evidence="1 2">CCAP 1448/3</strain>
    </source>
</reference>
<protein>
    <submittedName>
        <fullName evidence="1">Uncharacterized protein</fullName>
    </submittedName>
</protein>
<dbReference type="AlphaFoldDB" id="A0A2T1C7N4"/>
<proteinExistence type="predicted"/>
<dbReference type="Proteomes" id="UP000238762">
    <property type="component" value="Unassembled WGS sequence"/>
</dbReference>
<dbReference type="OrthoDB" id="7375371at2"/>
<evidence type="ECO:0000313" key="1">
    <source>
        <dbReference type="EMBL" id="PSB04292.1"/>
    </source>
</evidence>
<dbReference type="EMBL" id="PVWJ01000015">
    <property type="protein sequence ID" value="PSB04292.1"/>
    <property type="molecule type" value="Genomic_DNA"/>
</dbReference>
<organism evidence="1 2">
    <name type="scientific">Merismopedia glauca CCAP 1448/3</name>
    <dbReference type="NCBI Taxonomy" id="1296344"/>
    <lineage>
        <taxon>Bacteria</taxon>
        <taxon>Bacillati</taxon>
        <taxon>Cyanobacteriota</taxon>
        <taxon>Cyanophyceae</taxon>
        <taxon>Synechococcales</taxon>
        <taxon>Merismopediaceae</taxon>
        <taxon>Merismopedia</taxon>
    </lineage>
</organism>
<gene>
    <name evidence="1" type="ORF">C7B64_04800</name>
</gene>
<keyword evidence="2" id="KW-1185">Reference proteome</keyword>
<comment type="caution">
    <text evidence="1">The sequence shown here is derived from an EMBL/GenBank/DDBJ whole genome shotgun (WGS) entry which is preliminary data.</text>
</comment>
<accession>A0A2T1C7N4</accession>
<sequence length="810" mass="93608">MQQEKQERSHVRLIPSPEKNNTIDLLIIDSGIATTWKESPENIRVYDNQTLASLNVEEFKSQKIVWEGIRLIESKDLFLPEFKFIDLEDALPGAFLPPNIEINFIGQRITPLLPLNPILLEYFTSEELIKRIQITPIQKSSLLRVSLDLPLSGVNNSNQSQIYCIFKDYQIKEENALPEVPVLEIWPHFQAEGWRSYYAFYYDAEFGDETFQVSLPSAREPHLFKDGRESFQISRLEEFPSYINCQDRDRQTIGLILLRSPKVTILKDYWKVGVHFSTSFTNVYVNRKGIVESLPLESLHLKVTEVGTETRIPVLFEYFVPENFIPLDKPLPLSNVLTTRGNSHSPQGKERPIYDGRIYFPDRNRFKPQEDWLETDLSFKNFVAHRLFLQHLGLHISALAAKNNVREVQWCLSYLSNASKRDRKLYAQNWQNITKELQTQTGITHRCPEVDELEYFRTESLAIAQYFADREGYNLVNSTCIDLGGETSDISIWENNQLLHQCSVQLAGRDLFSQFLELNPKFIQKFDVKVNELQKLKEGNFNAKLDVLLRLESQNWLEKIVFLQDDVEFQGLIRLVAIGTAGLYYYLGIILKTLHQERKYQHQKITSVYVGGYNSSVLNWLDERGKFDRNSEINQLFSRMLSKGSGFENTDEITRLSSNPGDEIACGLVLTNTKLRMATTIAKDPLIAGENCELNGQNITSQGRLEFDGEIKDFRISRELEHLKRFLYEFNLGLRELDMEGIKPMSGFRPGTGLESSYDSQLWRNTLRELDNTLLKIKGDSENIRVEPPFILALKALLRVLGKEWAGKKE</sequence>
<evidence type="ECO:0000313" key="2">
    <source>
        <dbReference type="Proteomes" id="UP000238762"/>
    </source>
</evidence>